<dbReference type="STRING" id="146020.RMCB_6495"/>
<accession>A0A100W699</accession>
<name>A0A100W699_9MYCO</name>
<dbReference type="Proteomes" id="UP000069620">
    <property type="component" value="Unassembled WGS sequence"/>
</dbReference>
<reference evidence="4" key="1">
    <citation type="journal article" date="2016" name="Genome Announc.">
        <title>Draft Genome Sequences of Five Rapidly Growing Mycobacterium Species, M. thermoresistibile, M. fortuitum subsp. acetamidolyticum, M. canariasense, M. brisbanense, and M. novocastrense.</title>
        <authorList>
            <person name="Katahira K."/>
            <person name="Ogura Y."/>
            <person name="Gotoh Y."/>
            <person name="Hayashi T."/>
        </authorList>
    </citation>
    <scope>NUCLEOTIDE SEQUENCE [LARGE SCALE GENOMIC DNA]</scope>
    <source>
        <strain evidence="4">JCM15654</strain>
    </source>
</reference>
<feature type="region of interest" description="Disordered" evidence="1">
    <location>
        <begin position="106"/>
        <end position="154"/>
    </location>
</feature>
<evidence type="ECO:0000256" key="1">
    <source>
        <dbReference type="SAM" id="MobiDB-lite"/>
    </source>
</evidence>
<evidence type="ECO:0000313" key="3">
    <source>
        <dbReference type="EMBL" id="GAS92399.1"/>
    </source>
</evidence>
<dbReference type="EMBL" id="BCSX01000054">
    <property type="protein sequence ID" value="GAS92399.1"/>
    <property type="molecule type" value="Genomic_DNA"/>
</dbReference>
<evidence type="ECO:0000313" key="4">
    <source>
        <dbReference type="Proteomes" id="UP000069620"/>
    </source>
</evidence>
<protein>
    <recommendedName>
        <fullName evidence="5">PASTA domain-containing protein</fullName>
    </recommendedName>
</protein>
<sequence length="154" mass="15236">MKKLFVVGAGSAIAATAAMTTVLFGAGVAAADSYAGQTYADASSAAGDAGQTVKIAARVGDTLPDDECLVTRSQTSPFTSANDGAHRSGEVQFYLNCAGAYASATKPGASVASPEGRQAKAAADAEAAKAEAEAQAAADASEEQALIDTSTPNR</sequence>
<feature type="chain" id="PRO_5007089903" description="PASTA domain-containing protein" evidence="2">
    <location>
        <begin position="32"/>
        <end position="154"/>
    </location>
</feature>
<keyword evidence="4" id="KW-1185">Reference proteome</keyword>
<organism evidence="3 4">
    <name type="scientific">Mycolicibacterium brisbanense</name>
    <dbReference type="NCBI Taxonomy" id="146020"/>
    <lineage>
        <taxon>Bacteria</taxon>
        <taxon>Bacillati</taxon>
        <taxon>Actinomycetota</taxon>
        <taxon>Actinomycetes</taxon>
        <taxon>Mycobacteriales</taxon>
        <taxon>Mycobacteriaceae</taxon>
        <taxon>Mycolicibacterium</taxon>
    </lineage>
</organism>
<comment type="caution">
    <text evidence="3">The sequence shown here is derived from an EMBL/GenBank/DDBJ whole genome shotgun (WGS) entry which is preliminary data.</text>
</comment>
<dbReference type="AlphaFoldDB" id="A0A100W699"/>
<reference evidence="4" key="2">
    <citation type="submission" date="2016-02" db="EMBL/GenBank/DDBJ databases">
        <title>Draft genome sequence of five rapidly growing Mycobacterium species.</title>
        <authorList>
            <person name="Katahira K."/>
            <person name="Gotou Y."/>
            <person name="Iida K."/>
            <person name="Ogura Y."/>
            <person name="Hayashi T."/>
        </authorList>
    </citation>
    <scope>NUCLEOTIDE SEQUENCE [LARGE SCALE GENOMIC DNA]</scope>
    <source>
        <strain evidence="4">JCM15654</strain>
    </source>
</reference>
<evidence type="ECO:0008006" key="5">
    <source>
        <dbReference type="Google" id="ProtNLM"/>
    </source>
</evidence>
<feature type="signal peptide" evidence="2">
    <location>
        <begin position="1"/>
        <end position="31"/>
    </location>
</feature>
<gene>
    <name evidence="3" type="ORF">RMCB_6495</name>
</gene>
<dbReference type="RefSeq" id="WP_029369833.1">
    <property type="nucleotide sequence ID" value="NZ_BCSX01000054.1"/>
</dbReference>
<proteinExistence type="predicted"/>
<evidence type="ECO:0000256" key="2">
    <source>
        <dbReference type="SAM" id="SignalP"/>
    </source>
</evidence>
<keyword evidence="2" id="KW-0732">Signal</keyword>
<dbReference type="OrthoDB" id="4735156at2"/>